<proteinExistence type="predicted"/>
<feature type="transmembrane region" description="Helical" evidence="1">
    <location>
        <begin position="7"/>
        <end position="26"/>
    </location>
</feature>
<dbReference type="AlphaFoldDB" id="A0A9X3W5K5"/>
<dbReference type="Proteomes" id="UP001141981">
    <property type="component" value="Unassembled WGS sequence"/>
</dbReference>
<feature type="transmembrane region" description="Helical" evidence="1">
    <location>
        <begin position="116"/>
        <end position="136"/>
    </location>
</feature>
<accession>A0A9X3W5K5</accession>
<comment type="caution">
    <text evidence="2">The sequence shown here is derived from an EMBL/GenBank/DDBJ whole genome shotgun (WGS) entry which is preliminary data.</text>
</comment>
<gene>
    <name evidence="2" type="ORF">ODU72_08500</name>
</gene>
<feature type="transmembrane region" description="Helical" evidence="1">
    <location>
        <begin position="204"/>
        <end position="220"/>
    </location>
</feature>
<feature type="transmembrane region" description="Helical" evidence="1">
    <location>
        <begin position="38"/>
        <end position="59"/>
    </location>
</feature>
<dbReference type="RefSeq" id="WP_271880845.1">
    <property type="nucleotide sequence ID" value="NZ_JAOTGY010000018.1"/>
</dbReference>
<keyword evidence="1" id="KW-0472">Membrane</keyword>
<keyword evidence="1" id="KW-0812">Transmembrane</keyword>
<name>A0A9X3W5K5_LACAM</name>
<keyword evidence="1" id="KW-1133">Transmembrane helix</keyword>
<evidence type="ECO:0000313" key="2">
    <source>
        <dbReference type="EMBL" id="MDB6258696.1"/>
    </source>
</evidence>
<sequence length="402" mass="46710">MIKSKRDLVNIFYPVYFIWGLFSQINNTVNIRFNLENTIATLLNIILILTLFFCLLLIVGKHEANISMYKCLYFILLLVFIVFISKNQTNLSTFLAIFSLILIGGNFNFNKILKIFLIFTGLVLVGVIGLSILNKIPPALLVGQNLRMRSSLGFSYYTYSAQLLFYFTLAYLVYKSSNISYAELICLMLANIYVFYNTNTRNPYILSMIFILYVFLDKILKFKIDLLKFRIFKILFSFIFPICFLILIYITFYLPIGIFEEINEALSGRLSLNVLGFQTWGIHVFGQKIVFDTFTSTGMVSNYYNFVDSSYFQNLLVNGWVFIGIILILWILVCKNAVRHKQTYLCIALSLIAIHSMFDPQMLVPWYSPFCLLLGQPFSVNVNDTMFFKEKKLSKGRNYNYE</sequence>
<feature type="transmembrane region" description="Helical" evidence="1">
    <location>
        <begin position="66"/>
        <end position="85"/>
    </location>
</feature>
<evidence type="ECO:0000256" key="1">
    <source>
        <dbReference type="SAM" id="Phobius"/>
    </source>
</evidence>
<organism evidence="2 3">
    <name type="scientific">Lactobacillus amylovorus</name>
    <dbReference type="NCBI Taxonomy" id="1604"/>
    <lineage>
        <taxon>Bacteria</taxon>
        <taxon>Bacillati</taxon>
        <taxon>Bacillota</taxon>
        <taxon>Bacilli</taxon>
        <taxon>Lactobacillales</taxon>
        <taxon>Lactobacillaceae</taxon>
        <taxon>Lactobacillus</taxon>
    </lineage>
</organism>
<feature type="transmembrane region" description="Helical" evidence="1">
    <location>
        <begin position="311"/>
        <end position="333"/>
    </location>
</feature>
<protein>
    <submittedName>
        <fullName evidence="2">Polysaccharide polymerase</fullName>
    </submittedName>
</protein>
<feature type="transmembrane region" description="Helical" evidence="1">
    <location>
        <begin position="181"/>
        <end position="198"/>
    </location>
</feature>
<reference evidence="2" key="1">
    <citation type="journal article" date="2022" name="Microorganisms">
        <title>Antibiotic Susceptibility, Resistance Gene Determinants and Corresponding Genomic Regions in Lactobacillus amylovorus Isolates Derived from Wild Boars and Domestic Pigs.</title>
        <authorList>
            <person name="Moravkova M."/>
            <person name="Kostovova I."/>
            <person name="Kavanova K."/>
            <person name="Pechar R."/>
            <person name="Stanek S."/>
            <person name="Brychta A."/>
            <person name="Zeman M."/>
            <person name="Kubasova T."/>
        </authorList>
    </citation>
    <scope>NUCLEOTIDE SEQUENCE</scope>
    <source>
        <strain evidence="2">M490A</strain>
    </source>
</reference>
<feature type="transmembrane region" description="Helical" evidence="1">
    <location>
        <begin position="91"/>
        <end position="109"/>
    </location>
</feature>
<dbReference type="EMBL" id="JAOTGY010000018">
    <property type="protein sequence ID" value="MDB6258696.1"/>
    <property type="molecule type" value="Genomic_DNA"/>
</dbReference>
<feature type="transmembrane region" description="Helical" evidence="1">
    <location>
        <begin position="156"/>
        <end position="174"/>
    </location>
</feature>
<evidence type="ECO:0000313" key="3">
    <source>
        <dbReference type="Proteomes" id="UP001141981"/>
    </source>
</evidence>
<reference evidence="2" key="2">
    <citation type="submission" date="2022-10" db="EMBL/GenBank/DDBJ databases">
        <authorList>
            <person name="Kostovova I."/>
            <person name="Moravkova M."/>
            <person name="Pechar R."/>
        </authorList>
    </citation>
    <scope>NUCLEOTIDE SEQUENCE</scope>
    <source>
        <strain evidence="2">M490A</strain>
    </source>
</reference>
<feature type="transmembrane region" description="Helical" evidence="1">
    <location>
        <begin position="232"/>
        <end position="256"/>
    </location>
</feature>